<protein>
    <submittedName>
        <fullName evidence="1">Uncharacterized protein</fullName>
    </submittedName>
</protein>
<organism evidence="1 2">
    <name type="scientific">Penicillium digitatum (strain PHI26 / CECT 20796)</name>
    <name type="common">Green mold</name>
    <dbReference type="NCBI Taxonomy" id="1170229"/>
    <lineage>
        <taxon>Eukaryota</taxon>
        <taxon>Fungi</taxon>
        <taxon>Dikarya</taxon>
        <taxon>Ascomycota</taxon>
        <taxon>Pezizomycotina</taxon>
        <taxon>Eurotiomycetes</taxon>
        <taxon>Eurotiomycetidae</taxon>
        <taxon>Eurotiales</taxon>
        <taxon>Aspergillaceae</taxon>
        <taxon>Penicillium</taxon>
    </lineage>
</organism>
<dbReference type="Proteomes" id="UP000009882">
    <property type="component" value="Unassembled WGS sequence"/>
</dbReference>
<evidence type="ECO:0000313" key="2">
    <source>
        <dbReference type="Proteomes" id="UP000009882"/>
    </source>
</evidence>
<evidence type="ECO:0000313" key="1">
    <source>
        <dbReference type="EMBL" id="EKV05895.1"/>
    </source>
</evidence>
<gene>
    <name evidence="1" type="ORF">PDIG_80920</name>
</gene>
<dbReference type="InParanoid" id="K9F931"/>
<dbReference type="HOGENOM" id="CLU_3399551_0_0_1"/>
<comment type="caution">
    <text evidence="1">The sequence shown here is derived from an EMBL/GenBank/DDBJ whole genome shotgun (WGS) entry which is preliminary data.</text>
</comment>
<accession>K9F931</accession>
<dbReference type="EMBL" id="AKCT01000296">
    <property type="protein sequence ID" value="EKV05895.1"/>
    <property type="molecule type" value="Genomic_DNA"/>
</dbReference>
<keyword evidence="2" id="KW-1185">Reference proteome</keyword>
<name>K9F931_PEND2</name>
<sequence>MPSTPWTKPDTSTCPIAVFGGGIVGRRIAMM</sequence>
<dbReference type="AlphaFoldDB" id="K9F931"/>
<proteinExistence type="predicted"/>
<reference evidence="2" key="1">
    <citation type="journal article" date="2012" name="BMC Genomics">
        <title>Genome sequence of the necrotrophic fungus Penicillium digitatum, the main postharvest pathogen of citrus.</title>
        <authorList>
            <person name="Marcet-Houben M."/>
            <person name="Ballester A.-R."/>
            <person name="de la Fuente B."/>
            <person name="Harries E."/>
            <person name="Marcos J.F."/>
            <person name="Gonzalez-Candelas L."/>
            <person name="Gabaldon T."/>
        </authorList>
    </citation>
    <scope>NUCLEOTIDE SEQUENCE [LARGE SCALE GENOMIC DNA]</scope>
    <source>
        <strain evidence="2">PHI26 / CECT 20796</strain>
    </source>
</reference>